<evidence type="ECO:0000256" key="6">
    <source>
        <dbReference type="SAM" id="MobiDB-lite"/>
    </source>
</evidence>
<feature type="region of interest" description="Disordered" evidence="6">
    <location>
        <begin position="176"/>
        <end position="221"/>
    </location>
</feature>
<dbReference type="InterPro" id="IPR003441">
    <property type="entry name" value="NAC-dom"/>
</dbReference>
<feature type="domain" description="NAC" evidence="7">
    <location>
        <begin position="7"/>
        <end position="170"/>
    </location>
</feature>
<gene>
    <name evidence="8" type="ORF">DVH24_038379</name>
</gene>
<dbReference type="PANTHER" id="PTHR31989">
    <property type="entry name" value="NAC DOMAIN-CONTAINING PROTEIN 82-RELATED"/>
    <property type="match status" value="1"/>
</dbReference>
<evidence type="ECO:0000256" key="2">
    <source>
        <dbReference type="ARBA" id="ARBA00023015"/>
    </source>
</evidence>
<sequence length="781" mass="87471">MENDSLVPFGFRFKPTDQELVGHFLYNFLENIPLVPPHNTLIHGCNIFGNKSEPSEIWEAYGGTQLADDQPALYFFSELKRLNPKGTNIDRKMGRGGTWTGKSVTVRVEGIVDGRPTDIGQKRTFRYENEGSEDHKRWLLDEYSHFAGPRNNKSNFSYDFNVALCRLRKKEGSRINKRKCSTSSLSKDQLPNSKKQRGTNKKMKKEDDQVVSKGSSSQNTNVINLAEEEAPHGSSEIVVVSEINKFTDADDVVYDHDLLDETLTVDELLPVPEASRIVSGEAVAEQALNPLMLEEFTPETQELPLPAASVVAAEGAVEQKAWDPSLLDEYWLAETQQELFPTTTGMFPYLEEACNPSTFENVVDQSLFDINHWNNSFMDDQTIPFSRPVSASNPPIKNSSTPRLLPPPPHNTFMHKCNLFGNRSQPSQIWEAFGGGAALQLAAADQPALYFFSELKRITPKGSKLDRKMGLGGTWEGKSVPAWVEGTEGNSTCIGLKRTFWYKNEGTDDHGGWKLDEYSIFASPRKRNSHTGYDFNFVLCRLRNTSGINKRKCSTSSSQDDEVPKMKKKRANEEIEQNMHAINVEEEGRRGNSCLTSNSVVSDQENNEFPVDDYVDYVDYGYDDNDQRLTITIAELNKILAKEPTDGAVEVLFPTASASEELLLGKERQEVPLSVSSTVVVAHGEVEDEALNPNMLEESIPETRELPLPALSGTAEDGTVEEKAWDPSLLEQYWLAETQEEEPLNPSFYRDFMFADGGGVEEAYHPSAFDNVVDQSLFGSR</sequence>
<keyword evidence="5" id="KW-0539">Nucleus</keyword>
<keyword evidence="3" id="KW-0238">DNA-binding</keyword>
<evidence type="ECO:0000256" key="5">
    <source>
        <dbReference type="ARBA" id="ARBA00023242"/>
    </source>
</evidence>
<accession>A0A498KEC1</accession>
<evidence type="ECO:0000313" key="8">
    <source>
        <dbReference type="EMBL" id="RXI04105.1"/>
    </source>
</evidence>
<dbReference type="GO" id="GO:0006355">
    <property type="term" value="P:regulation of DNA-templated transcription"/>
    <property type="evidence" value="ECO:0007669"/>
    <property type="project" value="InterPro"/>
</dbReference>
<reference evidence="8 9" key="1">
    <citation type="submission" date="2018-10" db="EMBL/GenBank/DDBJ databases">
        <title>A high-quality apple genome assembly.</title>
        <authorList>
            <person name="Hu J."/>
        </authorList>
    </citation>
    <scope>NUCLEOTIDE SEQUENCE [LARGE SCALE GENOMIC DNA]</scope>
    <source>
        <strain evidence="9">cv. HFTH1</strain>
        <tissue evidence="8">Young leaf</tissue>
    </source>
</reference>
<organism evidence="8 9">
    <name type="scientific">Malus domestica</name>
    <name type="common">Apple</name>
    <name type="synonym">Pyrus malus</name>
    <dbReference type="NCBI Taxonomy" id="3750"/>
    <lineage>
        <taxon>Eukaryota</taxon>
        <taxon>Viridiplantae</taxon>
        <taxon>Streptophyta</taxon>
        <taxon>Embryophyta</taxon>
        <taxon>Tracheophyta</taxon>
        <taxon>Spermatophyta</taxon>
        <taxon>Magnoliopsida</taxon>
        <taxon>eudicotyledons</taxon>
        <taxon>Gunneridae</taxon>
        <taxon>Pentapetalae</taxon>
        <taxon>rosids</taxon>
        <taxon>fabids</taxon>
        <taxon>Rosales</taxon>
        <taxon>Rosaceae</taxon>
        <taxon>Amygdaloideae</taxon>
        <taxon>Maleae</taxon>
        <taxon>Malus</taxon>
    </lineage>
</organism>
<evidence type="ECO:0000256" key="1">
    <source>
        <dbReference type="ARBA" id="ARBA00004123"/>
    </source>
</evidence>
<dbReference type="Proteomes" id="UP000290289">
    <property type="component" value="Chromosome 3"/>
</dbReference>
<feature type="domain" description="NAC" evidence="7">
    <location>
        <begin position="383"/>
        <end position="545"/>
    </location>
</feature>
<dbReference type="InterPro" id="IPR036093">
    <property type="entry name" value="NAC_dom_sf"/>
</dbReference>
<keyword evidence="2" id="KW-0805">Transcription regulation</keyword>
<proteinExistence type="predicted"/>
<dbReference type="AlphaFoldDB" id="A0A498KEC1"/>
<keyword evidence="4" id="KW-0804">Transcription</keyword>
<feature type="compositionally biased region" description="Polar residues" evidence="6">
    <location>
        <begin position="181"/>
        <end position="193"/>
    </location>
</feature>
<dbReference type="Pfam" id="PF02365">
    <property type="entry name" value="NAM"/>
    <property type="match status" value="2"/>
</dbReference>
<comment type="subcellular location">
    <subcellularLocation>
        <location evidence="1">Nucleus</location>
    </subcellularLocation>
</comment>
<evidence type="ECO:0000256" key="4">
    <source>
        <dbReference type="ARBA" id="ARBA00023163"/>
    </source>
</evidence>
<dbReference type="Gene3D" id="2.170.150.80">
    <property type="entry name" value="NAC domain"/>
    <property type="match status" value="2"/>
</dbReference>
<keyword evidence="9" id="KW-1185">Reference proteome</keyword>
<evidence type="ECO:0000259" key="7">
    <source>
        <dbReference type="PROSITE" id="PS51005"/>
    </source>
</evidence>
<dbReference type="EMBL" id="RDQH01000329">
    <property type="protein sequence ID" value="RXI04105.1"/>
    <property type="molecule type" value="Genomic_DNA"/>
</dbReference>
<comment type="caution">
    <text evidence="8">The sequence shown here is derived from an EMBL/GenBank/DDBJ whole genome shotgun (WGS) entry which is preliminary data.</text>
</comment>
<evidence type="ECO:0000256" key="3">
    <source>
        <dbReference type="ARBA" id="ARBA00023125"/>
    </source>
</evidence>
<evidence type="ECO:0000313" key="9">
    <source>
        <dbReference type="Proteomes" id="UP000290289"/>
    </source>
</evidence>
<feature type="compositionally biased region" description="Basic residues" evidence="6">
    <location>
        <begin position="194"/>
        <end position="203"/>
    </location>
</feature>
<dbReference type="PROSITE" id="PS51005">
    <property type="entry name" value="NAC"/>
    <property type="match status" value="2"/>
</dbReference>
<protein>
    <recommendedName>
        <fullName evidence="7">NAC domain-containing protein</fullName>
    </recommendedName>
</protein>
<name>A0A498KEC1_MALDO</name>
<dbReference type="GO" id="GO:0003677">
    <property type="term" value="F:DNA binding"/>
    <property type="evidence" value="ECO:0007669"/>
    <property type="project" value="UniProtKB-KW"/>
</dbReference>
<feature type="compositionally biased region" description="Polar residues" evidence="6">
    <location>
        <begin position="212"/>
        <end position="221"/>
    </location>
</feature>
<dbReference type="GO" id="GO:0005634">
    <property type="term" value="C:nucleus"/>
    <property type="evidence" value="ECO:0007669"/>
    <property type="project" value="UniProtKB-SubCell"/>
</dbReference>
<dbReference type="SUPFAM" id="SSF101941">
    <property type="entry name" value="NAC domain"/>
    <property type="match status" value="2"/>
</dbReference>